<dbReference type="SUPFAM" id="SSF69572">
    <property type="entry name" value="Activating enzymes of the ubiquitin-like proteins"/>
    <property type="match status" value="1"/>
</dbReference>
<gene>
    <name evidence="2" type="ORF">GCM10009560_14310</name>
</gene>
<sequence>MRYPRVKHGHQPFRVTPETVRIGGEIYGLAAEIPDPDGLVWRILRLMDGTRTVEQLTTAAAAPRPRVEAVLKALLSSPYVEDAEAPIPAELTGPELRRYSRNHAYFHFVERRPGRTGWDAQLRLRDSAVLVVGLGGTGSHAAWALAAAGVGRLHLVDADLVEPSNLTRQVLYDEADVGRPKAEAARSRLRAVNGAAEITAERRRVESRSALAALLTGFDALALCADEPRGPDGIRVWASRACARAGIAWAGGGYHGPLVTVGVFAPGGPCYECLQAGEAARRPHDHPIDLGGGGVVATSAGLSGQLLAHGVISVLTGAGAGPPGYVTGVNLIAPDHNVHVRHPKRTECGFCGESYLARSSDGSEDGIGH</sequence>
<keyword evidence="3" id="KW-1185">Reference proteome</keyword>
<accession>A0ABN1NVP0</accession>
<dbReference type="InterPro" id="IPR000594">
    <property type="entry name" value="ThiF_NAD_FAD-bd"/>
</dbReference>
<dbReference type="PANTHER" id="PTHR10953">
    <property type="entry name" value="UBIQUITIN-ACTIVATING ENZYME E1"/>
    <property type="match status" value="1"/>
</dbReference>
<dbReference type="InterPro" id="IPR035985">
    <property type="entry name" value="Ubiquitin-activating_enz"/>
</dbReference>
<dbReference type="EMBL" id="BAAAHQ010000006">
    <property type="protein sequence ID" value="GAA0917924.1"/>
    <property type="molecule type" value="Genomic_DNA"/>
</dbReference>
<organism evidence="2 3">
    <name type="scientific">Nonomuraea longicatena</name>
    <dbReference type="NCBI Taxonomy" id="83682"/>
    <lineage>
        <taxon>Bacteria</taxon>
        <taxon>Bacillati</taxon>
        <taxon>Actinomycetota</taxon>
        <taxon>Actinomycetes</taxon>
        <taxon>Streptosporangiales</taxon>
        <taxon>Streptosporangiaceae</taxon>
        <taxon>Nonomuraea</taxon>
    </lineage>
</organism>
<reference evidence="2 3" key="1">
    <citation type="journal article" date="2019" name="Int. J. Syst. Evol. Microbiol.">
        <title>The Global Catalogue of Microorganisms (GCM) 10K type strain sequencing project: providing services to taxonomists for standard genome sequencing and annotation.</title>
        <authorList>
            <consortium name="The Broad Institute Genomics Platform"/>
            <consortium name="The Broad Institute Genome Sequencing Center for Infectious Disease"/>
            <person name="Wu L."/>
            <person name="Ma J."/>
        </authorList>
    </citation>
    <scope>NUCLEOTIDE SEQUENCE [LARGE SCALE GENOMIC DNA]</scope>
    <source>
        <strain evidence="2 3">JCM 11136</strain>
    </source>
</reference>
<comment type="caution">
    <text evidence="2">The sequence shown here is derived from an EMBL/GenBank/DDBJ whole genome shotgun (WGS) entry which is preliminary data.</text>
</comment>
<name>A0ABN1NVP0_9ACTN</name>
<dbReference type="RefSeq" id="WP_343948914.1">
    <property type="nucleotide sequence ID" value="NZ_BAAAHQ010000006.1"/>
</dbReference>
<evidence type="ECO:0000313" key="2">
    <source>
        <dbReference type="EMBL" id="GAA0917924.1"/>
    </source>
</evidence>
<protein>
    <recommendedName>
        <fullName evidence="1">THIF-type NAD/FAD binding fold domain-containing protein</fullName>
    </recommendedName>
</protein>
<feature type="domain" description="THIF-type NAD/FAD binding fold" evidence="1">
    <location>
        <begin position="116"/>
        <end position="348"/>
    </location>
</feature>
<dbReference type="InterPro" id="IPR045886">
    <property type="entry name" value="ThiF/MoeB/HesA"/>
</dbReference>
<dbReference type="Pfam" id="PF00899">
    <property type="entry name" value="ThiF"/>
    <property type="match status" value="1"/>
</dbReference>
<dbReference type="Proteomes" id="UP001501578">
    <property type="component" value="Unassembled WGS sequence"/>
</dbReference>
<evidence type="ECO:0000259" key="1">
    <source>
        <dbReference type="Pfam" id="PF00899"/>
    </source>
</evidence>
<dbReference type="PANTHER" id="PTHR10953:SF102">
    <property type="entry name" value="ADENYLYLTRANSFERASE AND SULFURTRANSFERASE MOCS3"/>
    <property type="match status" value="1"/>
</dbReference>
<proteinExistence type="predicted"/>
<dbReference type="Gene3D" id="3.40.50.720">
    <property type="entry name" value="NAD(P)-binding Rossmann-like Domain"/>
    <property type="match status" value="1"/>
</dbReference>
<evidence type="ECO:0000313" key="3">
    <source>
        <dbReference type="Proteomes" id="UP001501578"/>
    </source>
</evidence>